<dbReference type="GO" id="GO:0005634">
    <property type="term" value="C:nucleus"/>
    <property type="evidence" value="ECO:0007669"/>
    <property type="project" value="UniProtKB-SubCell"/>
</dbReference>
<evidence type="ECO:0000256" key="5">
    <source>
        <dbReference type="ARBA" id="ARBA00023108"/>
    </source>
</evidence>
<evidence type="ECO:0000259" key="11">
    <source>
        <dbReference type="PROSITE" id="PS50110"/>
    </source>
</evidence>
<dbReference type="AlphaFoldDB" id="A0AAD8T879"/>
<dbReference type="SUPFAM" id="SSF52172">
    <property type="entry name" value="CheY-like"/>
    <property type="match status" value="1"/>
</dbReference>
<evidence type="ECO:0000256" key="8">
    <source>
        <dbReference type="PROSITE-ProRule" id="PRU00169"/>
    </source>
</evidence>
<feature type="compositionally biased region" description="Pro residues" evidence="10">
    <location>
        <begin position="636"/>
        <end position="645"/>
    </location>
</feature>
<dbReference type="GO" id="GO:0009736">
    <property type="term" value="P:cytokinin-activated signaling pathway"/>
    <property type="evidence" value="ECO:0007669"/>
    <property type="project" value="InterPro"/>
</dbReference>
<name>A0AAD8T879_LOLMU</name>
<evidence type="ECO:0000259" key="12">
    <source>
        <dbReference type="PROSITE" id="PS51017"/>
    </source>
</evidence>
<dbReference type="PANTHER" id="PTHR43874">
    <property type="entry name" value="TWO-COMPONENT RESPONSE REGULATOR"/>
    <property type="match status" value="1"/>
</dbReference>
<dbReference type="GO" id="GO:0048511">
    <property type="term" value="P:rhythmic process"/>
    <property type="evidence" value="ECO:0007669"/>
    <property type="project" value="UniProtKB-KW"/>
</dbReference>
<evidence type="ECO:0000256" key="10">
    <source>
        <dbReference type="SAM" id="MobiDB-lite"/>
    </source>
</evidence>
<accession>A0AAD8T879</accession>
<comment type="caution">
    <text evidence="8">Lacks conserved residue(s) required for the propagation of feature annotation.</text>
</comment>
<evidence type="ECO:0000313" key="13">
    <source>
        <dbReference type="EMBL" id="KAK1677650.1"/>
    </source>
</evidence>
<evidence type="ECO:0000313" key="14">
    <source>
        <dbReference type="Proteomes" id="UP001231189"/>
    </source>
</evidence>
<dbReference type="Gene3D" id="3.40.50.2300">
    <property type="match status" value="1"/>
</dbReference>
<keyword evidence="4" id="KW-0805">Transcription regulation</keyword>
<keyword evidence="6" id="KW-0804">Transcription</keyword>
<protein>
    <recommendedName>
        <fullName evidence="15">Pseudo-response regulator</fullName>
    </recommendedName>
</protein>
<sequence>MEQPPSPHAQAKPLCWDKFLHKKTIRVLLVETDDSTRQVVAALLRTCMYQVIPAENAQQAWSYLQDAQSNIDLVLTEIVSCPSGNSLLEKIMSHSVCKNIPVIMMSSEDYMGTVFECLSKGAADFLVKPVRKNELKNLWQHVWRRCHSSSGSGSGGGTSDIQTQKCTKLKSGDESNDNSGSNDRNGDMSLGLNARDGSDNGSGTQAQSSWTKRAVEIDSPQDMSPDQSADPLDSNRWLPGTDNKKCKRKETNDEFKEKELEIGAPSKLNTEDQSSPNGSSIKPTDRRCEYPPQNNSNGTIMENMEEPIVRAADLIGSMAKNMDAQEAARAKDAPNCSSKMPEGKETDRDDIMPSLELSLKRARSSGDATDAIQEEQRNVFRRSDVSAFTRYNTCAVPNQGGAGFAGSCSPDGNSSEAAKTDGALNMKSSLDAALTKQGSNGSSNNNDMGSTTKSVVTKPGGTKVSPINGKTHTSAFHRVQQWTPVAAAGNDKADEVGKKNAAGGKDKAGEAESKHPCAAVHDENVGSGGVPQSNVTDPSAPVEGHAANFGSNSGSNNSTNNGSTAATASAVNLETGGIDKRSGHAMYLKRERRMAAVSKFREKRKERNFGKKVRYQSRKRLAEQRPRVRGQFVRQQPPPAAVVER</sequence>
<feature type="region of interest" description="Disordered" evidence="10">
    <location>
        <begin position="402"/>
        <end position="470"/>
    </location>
</feature>
<dbReference type="PROSITE" id="PS50110">
    <property type="entry name" value="RESPONSE_REGULATORY"/>
    <property type="match status" value="1"/>
</dbReference>
<organism evidence="13 14">
    <name type="scientific">Lolium multiflorum</name>
    <name type="common">Italian ryegrass</name>
    <name type="synonym">Lolium perenne subsp. multiflorum</name>
    <dbReference type="NCBI Taxonomy" id="4521"/>
    <lineage>
        <taxon>Eukaryota</taxon>
        <taxon>Viridiplantae</taxon>
        <taxon>Streptophyta</taxon>
        <taxon>Embryophyta</taxon>
        <taxon>Tracheophyta</taxon>
        <taxon>Spermatophyta</taxon>
        <taxon>Magnoliopsida</taxon>
        <taxon>Liliopsida</taxon>
        <taxon>Poales</taxon>
        <taxon>Poaceae</taxon>
        <taxon>BOP clade</taxon>
        <taxon>Pooideae</taxon>
        <taxon>Poodae</taxon>
        <taxon>Poeae</taxon>
        <taxon>Poeae Chloroplast Group 2 (Poeae type)</taxon>
        <taxon>Loliodinae</taxon>
        <taxon>Loliinae</taxon>
        <taxon>Lolium</taxon>
    </lineage>
</organism>
<feature type="domain" description="Response regulatory" evidence="11">
    <location>
        <begin position="26"/>
        <end position="143"/>
    </location>
</feature>
<dbReference type="Proteomes" id="UP001231189">
    <property type="component" value="Unassembled WGS sequence"/>
</dbReference>
<evidence type="ECO:0000256" key="2">
    <source>
        <dbReference type="ARBA" id="ARBA00010330"/>
    </source>
</evidence>
<dbReference type="SMART" id="SM00448">
    <property type="entry name" value="REC"/>
    <property type="match status" value="1"/>
</dbReference>
<dbReference type="InterPro" id="IPR010402">
    <property type="entry name" value="CCT_domain"/>
</dbReference>
<feature type="compositionally biased region" description="Low complexity" evidence="10">
    <location>
        <begin position="438"/>
        <end position="450"/>
    </location>
</feature>
<proteinExistence type="inferred from homology"/>
<feature type="region of interest" description="Disordered" evidence="10">
    <location>
        <begin position="149"/>
        <end position="300"/>
    </location>
</feature>
<keyword evidence="14" id="KW-1185">Reference proteome</keyword>
<comment type="similarity">
    <text evidence="2">Belongs to the ARR-like family.</text>
</comment>
<feature type="compositionally biased region" description="Basic and acidic residues" evidence="10">
    <location>
        <begin position="341"/>
        <end position="351"/>
    </location>
</feature>
<evidence type="ECO:0008006" key="15">
    <source>
        <dbReference type="Google" id="ProtNLM"/>
    </source>
</evidence>
<feature type="region of interest" description="Disordered" evidence="10">
    <location>
        <begin position="599"/>
        <end position="645"/>
    </location>
</feature>
<keyword evidence="3" id="KW-0902">Two-component regulatory system</keyword>
<feature type="compositionally biased region" description="Polar residues" evidence="10">
    <location>
        <begin position="267"/>
        <end position="282"/>
    </location>
</feature>
<feature type="domain" description="CCT" evidence="12">
    <location>
        <begin position="593"/>
        <end position="635"/>
    </location>
</feature>
<dbReference type="EMBL" id="JAUUTY010000002">
    <property type="protein sequence ID" value="KAK1677650.1"/>
    <property type="molecule type" value="Genomic_DNA"/>
</dbReference>
<evidence type="ECO:0000256" key="9">
    <source>
        <dbReference type="PROSITE-ProRule" id="PRU00357"/>
    </source>
</evidence>
<evidence type="ECO:0000256" key="3">
    <source>
        <dbReference type="ARBA" id="ARBA00023012"/>
    </source>
</evidence>
<dbReference type="InterPro" id="IPR001789">
    <property type="entry name" value="Sig_transdc_resp-reg_receiver"/>
</dbReference>
<feature type="compositionally biased region" description="Basic residues" evidence="10">
    <location>
        <begin position="610"/>
        <end position="619"/>
    </location>
</feature>
<dbReference type="PROSITE" id="PS51017">
    <property type="entry name" value="CCT"/>
    <property type="match status" value="1"/>
</dbReference>
<comment type="caution">
    <text evidence="13">The sequence shown here is derived from an EMBL/GenBank/DDBJ whole genome shotgun (WGS) entry which is preliminary data.</text>
</comment>
<feature type="region of interest" description="Disordered" evidence="10">
    <location>
        <begin position="325"/>
        <end position="355"/>
    </location>
</feature>
<evidence type="ECO:0000256" key="7">
    <source>
        <dbReference type="ARBA" id="ARBA00023242"/>
    </source>
</evidence>
<dbReference type="InterPro" id="IPR045279">
    <property type="entry name" value="ARR-like"/>
</dbReference>
<comment type="subcellular location">
    <subcellularLocation>
        <location evidence="1 9">Nucleus</location>
    </subcellularLocation>
</comment>
<dbReference type="PANTHER" id="PTHR43874:SF64">
    <property type="entry name" value="TWO-COMPONENT RESPONSE REGULATOR-LIKE PRR37"/>
    <property type="match status" value="1"/>
</dbReference>
<dbReference type="FunFam" id="3.40.50.2300:FF:000214">
    <property type="entry name" value="Two-component response regulator-like PRR37"/>
    <property type="match status" value="1"/>
</dbReference>
<evidence type="ECO:0000256" key="6">
    <source>
        <dbReference type="ARBA" id="ARBA00023163"/>
    </source>
</evidence>
<dbReference type="InterPro" id="IPR011006">
    <property type="entry name" value="CheY-like_superfamily"/>
</dbReference>
<feature type="region of interest" description="Disordered" evidence="10">
    <location>
        <begin position="488"/>
        <end position="564"/>
    </location>
</feature>
<gene>
    <name evidence="13" type="ORF">QYE76_038498</name>
</gene>
<dbReference type="Pfam" id="PF00072">
    <property type="entry name" value="Response_reg"/>
    <property type="match status" value="1"/>
</dbReference>
<dbReference type="Pfam" id="PF06203">
    <property type="entry name" value="CCT"/>
    <property type="match status" value="1"/>
</dbReference>
<feature type="compositionally biased region" description="Basic and acidic residues" evidence="10">
    <location>
        <begin position="599"/>
        <end position="609"/>
    </location>
</feature>
<reference evidence="13" key="1">
    <citation type="submission" date="2023-07" db="EMBL/GenBank/DDBJ databases">
        <title>A chromosome-level genome assembly of Lolium multiflorum.</title>
        <authorList>
            <person name="Chen Y."/>
            <person name="Copetti D."/>
            <person name="Kolliker R."/>
            <person name="Studer B."/>
        </authorList>
    </citation>
    <scope>NUCLEOTIDE SEQUENCE</scope>
    <source>
        <strain evidence="13">02402/16</strain>
        <tissue evidence="13">Leaf</tissue>
    </source>
</reference>
<keyword evidence="5" id="KW-0090">Biological rhythms</keyword>
<evidence type="ECO:0000256" key="1">
    <source>
        <dbReference type="ARBA" id="ARBA00004123"/>
    </source>
</evidence>
<feature type="compositionally biased region" description="Basic and acidic residues" evidence="10">
    <location>
        <begin position="249"/>
        <end position="261"/>
    </location>
</feature>
<feature type="compositionally biased region" description="Basic and acidic residues" evidence="10">
    <location>
        <begin position="491"/>
        <end position="524"/>
    </location>
</feature>
<feature type="compositionally biased region" description="Polar residues" evidence="10">
    <location>
        <begin position="199"/>
        <end position="211"/>
    </location>
</feature>
<evidence type="ECO:0000256" key="4">
    <source>
        <dbReference type="ARBA" id="ARBA00023015"/>
    </source>
</evidence>
<keyword evidence="7 9" id="KW-0539">Nucleus</keyword>
<feature type="compositionally biased region" description="Low complexity" evidence="10">
    <location>
        <begin position="546"/>
        <end position="564"/>
    </location>
</feature>
<dbReference type="GO" id="GO:0000160">
    <property type="term" value="P:phosphorelay signal transduction system"/>
    <property type="evidence" value="ECO:0007669"/>
    <property type="project" value="UniProtKB-KW"/>
</dbReference>